<dbReference type="SUPFAM" id="SSF57701">
    <property type="entry name" value="Zn2/Cys6 DNA-binding domain"/>
    <property type="match status" value="1"/>
</dbReference>
<dbReference type="VEuPathDB" id="FungiDB:A1O9_09747"/>
<dbReference type="PANTHER" id="PTHR31001:SF40">
    <property type="entry name" value="ZN(II)2CYS6 TRANSCRIPTION FACTOR (EUROFUNG)"/>
    <property type="match status" value="1"/>
</dbReference>
<dbReference type="PROSITE" id="PS00463">
    <property type="entry name" value="ZN2_CY6_FUNGAL_1"/>
    <property type="match status" value="1"/>
</dbReference>
<dbReference type="PROSITE" id="PS50048">
    <property type="entry name" value="ZN2_CY6_FUNGAL_2"/>
    <property type="match status" value="1"/>
</dbReference>
<evidence type="ECO:0000256" key="5">
    <source>
        <dbReference type="ARBA" id="ARBA00023242"/>
    </source>
</evidence>
<dbReference type="Proteomes" id="UP000027920">
    <property type="component" value="Unassembled WGS sequence"/>
</dbReference>
<comment type="caution">
    <text evidence="8">The sequence shown here is derived from an EMBL/GenBank/DDBJ whole genome shotgun (WGS) entry which is preliminary data.</text>
</comment>
<dbReference type="Gene3D" id="4.10.240.10">
    <property type="entry name" value="Zn(2)-C6 fungal-type DNA-binding domain"/>
    <property type="match status" value="1"/>
</dbReference>
<evidence type="ECO:0000313" key="8">
    <source>
        <dbReference type="EMBL" id="KEF53952.1"/>
    </source>
</evidence>
<dbReference type="RefSeq" id="XP_013256542.1">
    <property type="nucleotide sequence ID" value="XM_013401088.1"/>
</dbReference>
<evidence type="ECO:0000313" key="9">
    <source>
        <dbReference type="Proteomes" id="UP000027920"/>
    </source>
</evidence>
<evidence type="ECO:0000256" key="4">
    <source>
        <dbReference type="ARBA" id="ARBA00023163"/>
    </source>
</evidence>
<keyword evidence="5" id="KW-0539">Nucleus</keyword>
<comment type="subcellular location">
    <subcellularLocation>
        <location evidence="1">Nucleus</location>
    </subcellularLocation>
</comment>
<keyword evidence="2" id="KW-0805">Transcription regulation</keyword>
<dbReference type="HOGENOM" id="CLU_393316_0_0_1"/>
<dbReference type="OrthoDB" id="424974at2759"/>
<protein>
    <recommendedName>
        <fullName evidence="7">Zn(2)-C6 fungal-type domain-containing protein</fullName>
    </recommendedName>
</protein>
<dbReference type="InterPro" id="IPR036864">
    <property type="entry name" value="Zn2-C6_fun-type_DNA-bd_sf"/>
</dbReference>
<dbReference type="Pfam" id="PF00172">
    <property type="entry name" value="Zn_clus"/>
    <property type="match status" value="1"/>
</dbReference>
<dbReference type="EMBL" id="AMGV01000011">
    <property type="protein sequence ID" value="KEF53952.1"/>
    <property type="molecule type" value="Genomic_DNA"/>
</dbReference>
<dbReference type="GO" id="GO:0008270">
    <property type="term" value="F:zinc ion binding"/>
    <property type="evidence" value="ECO:0007669"/>
    <property type="project" value="InterPro"/>
</dbReference>
<evidence type="ECO:0000259" key="7">
    <source>
        <dbReference type="PROSITE" id="PS50048"/>
    </source>
</evidence>
<dbReference type="GO" id="GO:0000981">
    <property type="term" value="F:DNA-binding transcription factor activity, RNA polymerase II-specific"/>
    <property type="evidence" value="ECO:0007669"/>
    <property type="project" value="InterPro"/>
</dbReference>
<gene>
    <name evidence="8" type="ORF">A1O9_09747</name>
</gene>
<organism evidence="8 9">
    <name type="scientific">Exophiala aquamarina CBS 119918</name>
    <dbReference type="NCBI Taxonomy" id="1182545"/>
    <lineage>
        <taxon>Eukaryota</taxon>
        <taxon>Fungi</taxon>
        <taxon>Dikarya</taxon>
        <taxon>Ascomycota</taxon>
        <taxon>Pezizomycotina</taxon>
        <taxon>Eurotiomycetes</taxon>
        <taxon>Chaetothyriomycetidae</taxon>
        <taxon>Chaetothyriales</taxon>
        <taxon>Herpotrichiellaceae</taxon>
        <taxon>Exophiala</taxon>
    </lineage>
</organism>
<evidence type="ECO:0000256" key="3">
    <source>
        <dbReference type="ARBA" id="ARBA00023125"/>
    </source>
</evidence>
<dbReference type="GeneID" id="25284655"/>
<keyword evidence="3" id="KW-0238">DNA-binding</keyword>
<evidence type="ECO:0000256" key="6">
    <source>
        <dbReference type="SAM" id="MobiDB-lite"/>
    </source>
</evidence>
<dbReference type="SMART" id="SM00066">
    <property type="entry name" value="GAL4"/>
    <property type="match status" value="1"/>
</dbReference>
<feature type="domain" description="Zn(2)-C6 fungal-type" evidence="7">
    <location>
        <begin position="17"/>
        <end position="46"/>
    </location>
</feature>
<dbReference type="InterPro" id="IPR001138">
    <property type="entry name" value="Zn2Cys6_DnaBD"/>
</dbReference>
<reference evidence="8 9" key="1">
    <citation type="submission" date="2013-03" db="EMBL/GenBank/DDBJ databases">
        <title>The Genome Sequence of Exophiala aquamarina CBS 119918.</title>
        <authorList>
            <consortium name="The Broad Institute Genomics Platform"/>
            <person name="Cuomo C."/>
            <person name="de Hoog S."/>
            <person name="Gorbushina A."/>
            <person name="Walker B."/>
            <person name="Young S.K."/>
            <person name="Zeng Q."/>
            <person name="Gargeya S."/>
            <person name="Fitzgerald M."/>
            <person name="Haas B."/>
            <person name="Abouelleil A."/>
            <person name="Allen A.W."/>
            <person name="Alvarado L."/>
            <person name="Arachchi H.M."/>
            <person name="Berlin A.M."/>
            <person name="Chapman S.B."/>
            <person name="Gainer-Dewar J."/>
            <person name="Goldberg J."/>
            <person name="Griggs A."/>
            <person name="Gujja S."/>
            <person name="Hansen M."/>
            <person name="Howarth C."/>
            <person name="Imamovic A."/>
            <person name="Ireland A."/>
            <person name="Larimer J."/>
            <person name="McCowan C."/>
            <person name="Murphy C."/>
            <person name="Pearson M."/>
            <person name="Poon T.W."/>
            <person name="Priest M."/>
            <person name="Roberts A."/>
            <person name="Saif S."/>
            <person name="Shea T."/>
            <person name="Sisk P."/>
            <person name="Sykes S."/>
            <person name="Wortman J."/>
            <person name="Nusbaum C."/>
            <person name="Birren B."/>
        </authorList>
    </citation>
    <scope>NUCLEOTIDE SEQUENCE [LARGE SCALE GENOMIC DNA]</scope>
    <source>
        <strain evidence="8 9">CBS 119918</strain>
    </source>
</reference>
<keyword evidence="9" id="KW-1185">Reference proteome</keyword>
<dbReference type="AlphaFoldDB" id="A0A072P2M5"/>
<dbReference type="PANTHER" id="PTHR31001">
    <property type="entry name" value="UNCHARACTERIZED TRANSCRIPTIONAL REGULATORY PROTEIN"/>
    <property type="match status" value="1"/>
</dbReference>
<name>A0A072P2M5_9EURO</name>
<sequence length="701" mass="78544">MNELEPIKRTRNRRINTCLECRRLKRRCSRSYPCLHCQKTSRECVFPASKRSTSSTPRDESTGGTSISQPSNPETSLPTEIPVPRRSASTPRVYRKPPDICLRLGKLSITERIGGVLRVDFVQSLEELLEEYPEANSENQFSAPLVAWFKPHTALPLDQLFSRNGAPQHPFPLTEMQEQALINQYFVAVHPVCPLVSMADLEGGGFLTDALRAAVFFAAAMSFPLLQSQKSFGITKDALVTKLKTMAEAAICRADMLSCLDLQMFQVLLIYLTPQLLTEVSRSHSIFIGTVIRHFQIAGLDRDCSTDNATERQLKRHLWQHLLFLNIRAAEAVGPERTAIDDVSAQLPEHDEFLLPQSSDVSNPTYIVALVRYECYKVHRWIFREREPLRRGESSLVSLLDELNQFTLSIYARYLDHLSDNIPIQKYAALVGKLLLARAQGMILTSQRHKWRYPETALGLTDRVIRSCLDVLETAVTLETDPELSQWAWYAGAYQQYHSILFPLATLHQAPHLPEADRIMAMADHVFGPSPTMSPRDRSQTILRAIKNNMASFLATIDPARFPDSKHKGAPAHASADEAGVGALSASSLMDMTFAHSQPYHQPSPYRHLQHSSSHIQDAMSSTHGVPTPAAPVIAATMAATMEDHHQMFYAATATNDTTNGNYFGISPTSVALDGVAAADTWWKWPPQLDQDDLFRELNIF</sequence>
<dbReference type="GO" id="GO:0005634">
    <property type="term" value="C:nucleus"/>
    <property type="evidence" value="ECO:0007669"/>
    <property type="project" value="UniProtKB-SubCell"/>
</dbReference>
<evidence type="ECO:0000256" key="1">
    <source>
        <dbReference type="ARBA" id="ARBA00004123"/>
    </source>
</evidence>
<evidence type="ECO:0000256" key="2">
    <source>
        <dbReference type="ARBA" id="ARBA00023015"/>
    </source>
</evidence>
<dbReference type="InterPro" id="IPR050613">
    <property type="entry name" value="Sec_Metabolite_Reg"/>
</dbReference>
<feature type="region of interest" description="Disordered" evidence="6">
    <location>
        <begin position="48"/>
        <end position="92"/>
    </location>
</feature>
<feature type="compositionally biased region" description="Polar residues" evidence="6">
    <location>
        <begin position="50"/>
        <end position="78"/>
    </location>
</feature>
<keyword evidence="4" id="KW-0804">Transcription</keyword>
<dbReference type="GO" id="GO:0003677">
    <property type="term" value="F:DNA binding"/>
    <property type="evidence" value="ECO:0007669"/>
    <property type="project" value="UniProtKB-KW"/>
</dbReference>
<proteinExistence type="predicted"/>
<accession>A0A072P2M5</accession>
<dbReference type="CDD" id="cd00067">
    <property type="entry name" value="GAL4"/>
    <property type="match status" value="1"/>
</dbReference>
<dbReference type="STRING" id="1182545.A0A072P2M5"/>
<dbReference type="CDD" id="cd12148">
    <property type="entry name" value="fungal_TF_MHR"/>
    <property type="match status" value="1"/>
</dbReference>